<reference evidence="1" key="1">
    <citation type="submission" date="2021-11" db="EMBL/GenBank/DDBJ databases">
        <title>Streptomyces corallinus and Kineosporia corallina sp. nov., two new coral-derived marine actinobacteria.</title>
        <authorList>
            <person name="Buangrab K."/>
            <person name="Sutthacheep M."/>
            <person name="Yeemin T."/>
            <person name="Harunari E."/>
            <person name="Igarashi Y."/>
            <person name="Sripreechasak P."/>
            <person name="Kanchanasin P."/>
            <person name="Tanasupawat S."/>
            <person name="Phongsopitanun W."/>
        </authorList>
    </citation>
    <scope>NUCLEOTIDE SEQUENCE</scope>
    <source>
        <strain evidence="1">JCM 31032</strain>
    </source>
</reference>
<dbReference type="Gene3D" id="3.30.530.20">
    <property type="match status" value="1"/>
</dbReference>
<dbReference type="CDD" id="cd07819">
    <property type="entry name" value="SRPBCC_2"/>
    <property type="match status" value="1"/>
</dbReference>
<evidence type="ECO:0000313" key="2">
    <source>
        <dbReference type="Proteomes" id="UP001138997"/>
    </source>
</evidence>
<sequence length="148" mass="16303">MADQTESSVVIDSAPGTVLDVIADFERYPQWAGAVKEATVLEEQADGRAARVQFTLDAGAVRDTYSLDYTWDFADDSTGQLSWQLGESGVMRTMDGSYRLASSGTGTKVTYTLAIDLRIPMLGMLRRKAEKTIIDTALTELKKRAEQR</sequence>
<accession>A0A9X1ND17</accession>
<name>A0A9X1ND17_9ACTN</name>
<dbReference type="Proteomes" id="UP001138997">
    <property type="component" value="Unassembled WGS sequence"/>
</dbReference>
<protein>
    <submittedName>
        <fullName evidence="1">SRPBCC family protein</fullName>
    </submittedName>
</protein>
<dbReference type="InterPro" id="IPR019587">
    <property type="entry name" value="Polyketide_cyclase/dehydratase"/>
</dbReference>
<comment type="caution">
    <text evidence="1">The sequence shown here is derived from an EMBL/GenBank/DDBJ whole genome shotgun (WGS) entry which is preliminary data.</text>
</comment>
<dbReference type="EMBL" id="JAJOMB010000005">
    <property type="protein sequence ID" value="MCD5311524.1"/>
    <property type="molecule type" value="Genomic_DNA"/>
</dbReference>
<proteinExistence type="predicted"/>
<dbReference type="Pfam" id="PF10604">
    <property type="entry name" value="Polyketide_cyc2"/>
    <property type="match status" value="1"/>
</dbReference>
<dbReference type="SUPFAM" id="SSF55961">
    <property type="entry name" value="Bet v1-like"/>
    <property type="match status" value="1"/>
</dbReference>
<dbReference type="PANTHER" id="PTHR39683:SF4">
    <property type="entry name" value="COENZYME Q-BINDING PROTEIN COQ10 START DOMAIN-CONTAINING PROTEIN"/>
    <property type="match status" value="1"/>
</dbReference>
<organism evidence="1 2">
    <name type="scientific">Kineosporia babensis</name>
    <dbReference type="NCBI Taxonomy" id="499548"/>
    <lineage>
        <taxon>Bacteria</taxon>
        <taxon>Bacillati</taxon>
        <taxon>Actinomycetota</taxon>
        <taxon>Actinomycetes</taxon>
        <taxon>Kineosporiales</taxon>
        <taxon>Kineosporiaceae</taxon>
        <taxon>Kineosporia</taxon>
    </lineage>
</organism>
<gene>
    <name evidence="1" type="ORF">LR394_11480</name>
</gene>
<dbReference type="InterPro" id="IPR023393">
    <property type="entry name" value="START-like_dom_sf"/>
</dbReference>
<keyword evidence="2" id="KW-1185">Reference proteome</keyword>
<evidence type="ECO:0000313" key="1">
    <source>
        <dbReference type="EMBL" id="MCD5311524.1"/>
    </source>
</evidence>
<dbReference type="PANTHER" id="PTHR39683">
    <property type="entry name" value="CONSERVED PROTEIN TB16.3"/>
    <property type="match status" value="1"/>
</dbReference>
<dbReference type="AlphaFoldDB" id="A0A9X1ND17"/>
<dbReference type="RefSeq" id="WP_231440800.1">
    <property type="nucleotide sequence ID" value="NZ_JAJOMB010000005.1"/>
</dbReference>